<feature type="domain" description="Dihydroxy-acid/6-phosphogluconate dehydratase N-terminal" evidence="6">
    <location>
        <begin position="39"/>
        <end position="355"/>
    </location>
</feature>
<keyword evidence="2" id="KW-0408">Iron</keyword>
<keyword evidence="9" id="KW-1185">Reference proteome</keyword>
<evidence type="ECO:0000256" key="2">
    <source>
        <dbReference type="ARBA" id="ARBA00022714"/>
    </source>
</evidence>
<dbReference type="PROSITE" id="PS00886">
    <property type="entry name" value="ILVD_EDD_1"/>
    <property type="match status" value="1"/>
</dbReference>
<protein>
    <submittedName>
        <fullName evidence="8">Dihydroxy-acid dehydratase</fullName>
        <ecNumber evidence="8">4.2.1.9</ecNumber>
    </submittedName>
</protein>
<evidence type="ECO:0000259" key="6">
    <source>
        <dbReference type="Pfam" id="PF00920"/>
    </source>
</evidence>
<evidence type="ECO:0000313" key="9">
    <source>
        <dbReference type="Proteomes" id="UP001219037"/>
    </source>
</evidence>
<dbReference type="SUPFAM" id="SSF143975">
    <property type="entry name" value="IlvD/EDD N-terminal domain-like"/>
    <property type="match status" value="1"/>
</dbReference>
<comment type="similarity">
    <text evidence="1">Belongs to the IlvD/Edd family.</text>
</comment>
<dbReference type="PANTHER" id="PTHR43661">
    <property type="entry name" value="D-XYLONATE DEHYDRATASE"/>
    <property type="match status" value="1"/>
</dbReference>
<dbReference type="InterPro" id="IPR000581">
    <property type="entry name" value="ILV_EDD_N"/>
</dbReference>
<gene>
    <name evidence="8" type="ORF">P8192_03085</name>
</gene>
<keyword evidence="3" id="KW-0411">Iron-sulfur</keyword>
<dbReference type="InterPro" id="IPR042096">
    <property type="entry name" value="Dihydro-acid_dehy_C"/>
</dbReference>
<dbReference type="InterPro" id="IPR056740">
    <property type="entry name" value="ILV_EDD_C"/>
</dbReference>
<dbReference type="PANTHER" id="PTHR43661:SF3">
    <property type="entry name" value="D-XYLONATE DEHYDRATASE YAGF-RELATED"/>
    <property type="match status" value="1"/>
</dbReference>
<sequence length="565" mass="58745">MTESATQTLRSNFPVGSPRWATRRTQWRALGLNDEDIDKPKIAVVNSSSKLAPCFSHLDDIADRVCEVIRDQGAIPFEVRTVAPTDFMMAAGRGGGYVLSSRDLLTNDVEAVVEGAQLDGMICLASCDKTTPGQLMAAGRLNVPTVVVPCGYQRSGRTDDGEVVDIEEVFIRAGHVASGRCTLAELCGMSDRAIQGPGVCSGMGTANTMHIVSEALGMSLPGSAPVAANSPAMWRNVDDSARAIVAAVQQNLRPRDILTPAAFRNAVASVLAVSGSINAVKHLQAIAVESGLELDISAEFARLQTVVRPLSTVRPAGPTSIEEFDAAGGALAVLHQLGGVVDRSVTTVTGRSLGEILADPCAIDEQVIRPLDSPVADHATIQILHGSLAPHGAIVKLSATEIRATAFSGPAVVFEDAAAAIEAIHAQRIPSGSVLVVRGLGPHGTPGMGMASNVVFALDGAGLTNTVSVVTDGQLSGLVNKGIVVGEVKPEGARPGALNLVRDGDLVAIDLREGTVDLKLTPDELDARSFSTASKTTHPPNSWLSVYDTTATDLEHGATLKGASH</sequence>
<dbReference type="EC" id="4.2.1.9" evidence="8"/>
<reference evidence="8 9" key="1">
    <citation type="submission" date="2023-04" db="EMBL/GenBank/DDBJ databases">
        <title>Funneling lignin-derived compounds into biodiesel using alkali-halophilic Citricoccus sp. P2.</title>
        <authorList>
            <person name="Luo C.-B."/>
        </authorList>
    </citation>
    <scope>NUCLEOTIDE SEQUENCE [LARGE SCALE GENOMIC DNA]</scope>
    <source>
        <strain evidence="8 9">P2</strain>
    </source>
</reference>
<dbReference type="SUPFAM" id="SSF52016">
    <property type="entry name" value="LeuD/IlvD-like"/>
    <property type="match status" value="1"/>
</dbReference>
<feature type="domain" description="Dihydroxy-acid/6-phosphogluconate dehydratase C-terminal" evidence="7">
    <location>
        <begin position="366"/>
        <end position="558"/>
    </location>
</feature>
<dbReference type="InterPro" id="IPR037237">
    <property type="entry name" value="IlvD/EDD_N"/>
</dbReference>
<evidence type="ECO:0000256" key="1">
    <source>
        <dbReference type="ARBA" id="ARBA00006486"/>
    </source>
</evidence>
<keyword evidence="5" id="KW-0100">Branched-chain amino acid biosynthesis</keyword>
<evidence type="ECO:0000256" key="3">
    <source>
        <dbReference type="ARBA" id="ARBA00023014"/>
    </source>
</evidence>
<dbReference type="Pfam" id="PF00920">
    <property type="entry name" value="ILVD_EDD_N"/>
    <property type="match status" value="1"/>
</dbReference>
<dbReference type="GO" id="GO:0004160">
    <property type="term" value="F:dihydroxy-acid dehydratase activity"/>
    <property type="evidence" value="ECO:0007669"/>
    <property type="project" value="UniProtKB-EC"/>
</dbReference>
<keyword evidence="4 8" id="KW-0456">Lyase</keyword>
<dbReference type="InterPro" id="IPR020558">
    <property type="entry name" value="DiOHA_6PGluconate_deHydtase_CS"/>
</dbReference>
<evidence type="ECO:0000256" key="4">
    <source>
        <dbReference type="ARBA" id="ARBA00023239"/>
    </source>
</evidence>
<dbReference type="Pfam" id="PF24877">
    <property type="entry name" value="ILV_EDD_C"/>
    <property type="match status" value="1"/>
</dbReference>
<proteinExistence type="inferred from homology"/>
<evidence type="ECO:0000256" key="5">
    <source>
        <dbReference type="ARBA" id="ARBA00023304"/>
    </source>
</evidence>
<keyword evidence="2" id="KW-0479">Metal-binding</keyword>
<dbReference type="RefSeq" id="WP_278158421.1">
    <property type="nucleotide sequence ID" value="NZ_CP121252.1"/>
</dbReference>
<evidence type="ECO:0000259" key="7">
    <source>
        <dbReference type="Pfam" id="PF24877"/>
    </source>
</evidence>
<dbReference type="Proteomes" id="UP001219037">
    <property type="component" value="Chromosome"/>
</dbReference>
<keyword evidence="2" id="KW-0001">2Fe-2S</keyword>
<name>A0ABY8H8U5_9MICC</name>
<keyword evidence="5" id="KW-0028">Amino-acid biosynthesis</keyword>
<dbReference type="EMBL" id="CP121252">
    <property type="protein sequence ID" value="WFP17125.1"/>
    <property type="molecule type" value="Genomic_DNA"/>
</dbReference>
<dbReference type="Gene3D" id="3.50.30.80">
    <property type="entry name" value="IlvD/EDD C-terminal domain-like"/>
    <property type="match status" value="1"/>
</dbReference>
<evidence type="ECO:0000313" key="8">
    <source>
        <dbReference type="EMBL" id="WFP17125.1"/>
    </source>
</evidence>
<accession>A0ABY8H8U5</accession>
<organism evidence="8 9">
    <name type="scientific">Citricoccus muralis</name>
    <dbReference type="NCBI Taxonomy" id="169134"/>
    <lineage>
        <taxon>Bacteria</taxon>
        <taxon>Bacillati</taxon>
        <taxon>Actinomycetota</taxon>
        <taxon>Actinomycetes</taxon>
        <taxon>Micrococcales</taxon>
        <taxon>Micrococcaceae</taxon>
        <taxon>Citricoccus</taxon>
    </lineage>
</organism>